<name>A0ACC6AND6_NITWI</name>
<proteinExistence type="predicted"/>
<sequence>MKIVLVRDFGLAANVIHTSDVDTQAARPNGARIARQTKRYPSDLTDEEGERIAPLMPKPGRRGGPREIEFGEVINAVRYLVGSGCAWQMPPVAFRPLADGLRLVPRVGKDSNGLIGRENFNMCGKIWITVYFLILLGYNLVSA</sequence>
<comment type="caution">
    <text evidence="1">The sequence shown here is derived from an EMBL/GenBank/DDBJ whole genome shotgun (WGS) entry which is preliminary data.</text>
</comment>
<evidence type="ECO:0000313" key="1">
    <source>
        <dbReference type="EMBL" id="MCP2001284.1"/>
    </source>
</evidence>
<accession>A0ACC6AND6</accession>
<organism evidence="1 2">
    <name type="scientific">Nitrobacter winogradskyi</name>
    <name type="common">Nitrobacter agilis</name>
    <dbReference type="NCBI Taxonomy" id="913"/>
    <lineage>
        <taxon>Bacteria</taxon>
        <taxon>Pseudomonadati</taxon>
        <taxon>Pseudomonadota</taxon>
        <taxon>Alphaproteobacteria</taxon>
        <taxon>Hyphomicrobiales</taxon>
        <taxon>Nitrobacteraceae</taxon>
        <taxon>Nitrobacter</taxon>
    </lineage>
</organism>
<keyword evidence="2" id="KW-1185">Reference proteome</keyword>
<dbReference type="EMBL" id="JALJZS010000005">
    <property type="protein sequence ID" value="MCP2001284.1"/>
    <property type="molecule type" value="Genomic_DNA"/>
</dbReference>
<dbReference type="Proteomes" id="UP001205486">
    <property type="component" value="Unassembled WGS sequence"/>
</dbReference>
<gene>
    <name evidence="1" type="ORF">J2S34_003770</name>
</gene>
<evidence type="ECO:0000313" key="2">
    <source>
        <dbReference type="Proteomes" id="UP001205486"/>
    </source>
</evidence>
<protein>
    <submittedName>
        <fullName evidence="1">Uncharacterized protein</fullName>
    </submittedName>
</protein>
<reference evidence="1" key="1">
    <citation type="submission" date="2022-03" db="EMBL/GenBank/DDBJ databases">
        <title>Interactions between chemoautotrophic and heterotrophic bacteria.</title>
        <authorList>
            <person name="Santoro A."/>
        </authorList>
    </citation>
    <scope>NUCLEOTIDE SEQUENCE</scope>
    <source>
        <strain evidence="1">Nb-106</strain>
    </source>
</reference>